<reference evidence="1" key="1">
    <citation type="journal article" date="2020" name="Nature">
        <title>Giant virus diversity and host interactions through global metagenomics.</title>
        <authorList>
            <person name="Schulz F."/>
            <person name="Roux S."/>
            <person name="Paez-Espino D."/>
            <person name="Jungbluth S."/>
            <person name="Walsh D.A."/>
            <person name="Denef V.J."/>
            <person name="McMahon K.D."/>
            <person name="Konstantinidis K.T."/>
            <person name="Eloe-Fadrosh E.A."/>
            <person name="Kyrpides N.C."/>
            <person name="Woyke T."/>
        </authorList>
    </citation>
    <scope>NUCLEOTIDE SEQUENCE</scope>
    <source>
        <strain evidence="1">GVMAG-M-3300023179-27</strain>
    </source>
</reference>
<proteinExistence type="predicted"/>
<sequence>MDLIEDENIIKIKEVWKDLLDDDKNVFKSCQKDWIVVLRKMPETLTNEGRKVVNEKFAKYRGSLFNVINIFNKFNPTETREKITNSMFDLKTVAYIVGTNVIAKDYVCNDNIIYGGGFHYFKSVEPAYYAEICNFKYLHSNEFTGKKVIWLDNGMLYDISTYVKGRRNGVCYEWTAKNEKIIYNYVNGIKHGVYEIFHQNGEKIIDGYYRNNVINTRWNENSALSKNLIL</sequence>
<accession>A0A6C0EAT8</accession>
<protein>
    <recommendedName>
        <fullName evidence="2">MORN repeat protein</fullName>
    </recommendedName>
</protein>
<dbReference type="AlphaFoldDB" id="A0A6C0EAT8"/>
<evidence type="ECO:0008006" key="2">
    <source>
        <dbReference type="Google" id="ProtNLM"/>
    </source>
</evidence>
<organism evidence="1">
    <name type="scientific">viral metagenome</name>
    <dbReference type="NCBI Taxonomy" id="1070528"/>
    <lineage>
        <taxon>unclassified sequences</taxon>
        <taxon>metagenomes</taxon>
        <taxon>organismal metagenomes</taxon>
    </lineage>
</organism>
<dbReference type="SUPFAM" id="SSF82185">
    <property type="entry name" value="Histone H3 K4-specific methyltransferase SET7/9 N-terminal domain"/>
    <property type="match status" value="1"/>
</dbReference>
<dbReference type="Gene3D" id="2.20.110.10">
    <property type="entry name" value="Histone H3 K4-specific methyltransferase SET7/9 N-terminal domain"/>
    <property type="match status" value="1"/>
</dbReference>
<evidence type="ECO:0000313" key="1">
    <source>
        <dbReference type="EMBL" id="QHT25690.1"/>
    </source>
</evidence>
<name>A0A6C0EAT8_9ZZZZ</name>
<dbReference type="EMBL" id="MN739774">
    <property type="protein sequence ID" value="QHT25690.1"/>
    <property type="molecule type" value="Genomic_DNA"/>
</dbReference>